<name>A0AAD7B513_MYCRO</name>
<sequence>MAAANDFDALWTDALNKYSEETGSDLLRSDYAQLFDDCDSVDTVVDALEEEMENFKKFRADDSKWATLRNKLKPVVRFLLLFNDAVAEAASSHTPGGRSILVAFGVLLTATQGVGDRYDALVELFEKLESFLSRLGIRLKPPSSLGPVSKTIAVKILVHLLHIFALSTKLIKKKRIMHYVQVLFGNQDMQDALARLDELTTLETQAMIAETQTTAAEILAGVKALHSSGQIDRGAINSLEIKVVKLLNLQVGRDIKTWLSAPDPSTSHNSVLKARHVGTGSWFLKSDTFANWKTTSNSVFWIYGSRRRCLLFRSPLLILLVQLARGRVSYVPRLSIGSWRHAHWPTSTVTSVIHGSRQHMASSPPWSLSLPLFPQIASPSCSASIRYIPRLERRMRQHFSTASAKC</sequence>
<dbReference type="PANTHER" id="PTHR10039">
    <property type="entry name" value="AMELOGENIN"/>
    <property type="match status" value="1"/>
</dbReference>
<dbReference type="Pfam" id="PF17109">
    <property type="entry name" value="Goodbye"/>
    <property type="match status" value="1"/>
</dbReference>
<dbReference type="InterPro" id="IPR031350">
    <property type="entry name" value="Goodbye_dom"/>
</dbReference>
<dbReference type="Proteomes" id="UP001221757">
    <property type="component" value="Unassembled WGS sequence"/>
</dbReference>
<protein>
    <recommendedName>
        <fullName evidence="1">Fungal STAND N-terminal Goodbye domain-containing protein</fullName>
    </recommendedName>
</protein>
<keyword evidence="3" id="KW-1185">Reference proteome</keyword>
<proteinExistence type="predicted"/>
<feature type="domain" description="Fungal STAND N-terminal Goodbye" evidence="1">
    <location>
        <begin position="11"/>
        <end position="136"/>
    </location>
</feature>
<comment type="caution">
    <text evidence="2">The sequence shown here is derived from an EMBL/GenBank/DDBJ whole genome shotgun (WGS) entry which is preliminary data.</text>
</comment>
<evidence type="ECO:0000259" key="1">
    <source>
        <dbReference type="Pfam" id="PF17109"/>
    </source>
</evidence>
<dbReference type="PANTHER" id="PTHR10039:SF16">
    <property type="entry name" value="GPI INOSITOL-DEACYLASE"/>
    <property type="match status" value="1"/>
</dbReference>
<evidence type="ECO:0000313" key="3">
    <source>
        <dbReference type="Proteomes" id="UP001221757"/>
    </source>
</evidence>
<accession>A0AAD7B513</accession>
<organism evidence="2 3">
    <name type="scientific">Mycena rosella</name>
    <name type="common">Pink bonnet</name>
    <name type="synonym">Agaricus rosellus</name>
    <dbReference type="NCBI Taxonomy" id="1033263"/>
    <lineage>
        <taxon>Eukaryota</taxon>
        <taxon>Fungi</taxon>
        <taxon>Dikarya</taxon>
        <taxon>Basidiomycota</taxon>
        <taxon>Agaricomycotina</taxon>
        <taxon>Agaricomycetes</taxon>
        <taxon>Agaricomycetidae</taxon>
        <taxon>Agaricales</taxon>
        <taxon>Marasmiineae</taxon>
        <taxon>Mycenaceae</taxon>
        <taxon>Mycena</taxon>
    </lineage>
</organism>
<gene>
    <name evidence="2" type="ORF">B0H17DRAFT_15719</name>
</gene>
<dbReference type="AlphaFoldDB" id="A0AAD7B513"/>
<evidence type="ECO:0000313" key="2">
    <source>
        <dbReference type="EMBL" id="KAJ7610330.1"/>
    </source>
</evidence>
<reference evidence="2" key="1">
    <citation type="submission" date="2023-03" db="EMBL/GenBank/DDBJ databases">
        <title>Massive genome expansion in bonnet fungi (Mycena s.s.) driven by repeated elements and novel gene families across ecological guilds.</title>
        <authorList>
            <consortium name="Lawrence Berkeley National Laboratory"/>
            <person name="Harder C.B."/>
            <person name="Miyauchi S."/>
            <person name="Viragh M."/>
            <person name="Kuo A."/>
            <person name="Thoen E."/>
            <person name="Andreopoulos B."/>
            <person name="Lu D."/>
            <person name="Skrede I."/>
            <person name="Drula E."/>
            <person name="Henrissat B."/>
            <person name="Morin E."/>
            <person name="Kohler A."/>
            <person name="Barry K."/>
            <person name="LaButti K."/>
            <person name="Morin E."/>
            <person name="Salamov A."/>
            <person name="Lipzen A."/>
            <person name="Mereny Z."/>
            <person name="Hegedus B."/>
            <person name="Baldrian P."/>
            <person name="Stursova M."/>
            <person name="Weitz H."/>
            <person name="Taylor A."/>
            <person name="Grigoriev I.V."/>
            <person name="Nagy L.G."/>
            <person name="Martin F."/>
            <person name="Kauserud H."/>
        </authorList>
    </citation>
    <scope>NUCLEOTIDE SEQUENCE</scope>
    <source>
        <strain evidence="2">CBHHK067</strain>
    </source>
</reference>
<dbReference type="EMBL" id="JARKIE010001005">
    <property type="protein sequence ID" value="KAJ7610330.1"/>
    <property type="molecule type" value="Genomic_DNA"/>
</dbReference>